<dbReference type="InterPro" id="IPR036701">
    <property type="entry name" value="RraB-like_sf"/>
</dbReference>
<gene>
    <name evidence="1" type="ORF">C8N43_0374</name>
</gene>
<dbReference type="Proteomes" id="UP000243978">
    <property type="component" value="Unassembled WGS sequence"/>
</dbReference>
<accession>A0A2T6BI49</accession>
<comment type="caution">
    <text evidence="1">The sequence shown here is derived from an EMBL/GenBank/DDBJ whole genome shotgun (WGS) entry which is preliminary data.</text>
</comment>
<reference evidence="1 2" key="1">
    <citation type="submission" date="2018-04" db="EMBL/GenBank/DDBJ databases">
        <title>Genomic Encyclopedia of Archaeal and Bacterial Type Strains, Phase II (KMG-II): from individual species to whole genera.</title>
        <authorList>
            <person name="Goeker M."/>
        </authorList>
    </citation>
    <scope>NUCLEOTIDE SEQUENCE [LARGE SCALE GENOMIC DNA]</scope>
    <source>
        <strain evidence="1 2">DSM 100977</strain>
    </source>
</reference>
<protein>
    <submittedName>
        <fullName evidence="1">Uncharacterized protein</fullName>
    </submittedName>
</protein>
<keyword evidence="2" id="KW-1185">Reference proteome</keyword>
<dbReference type="AlphaFoldDB" id="A0A2T6BI49"/>
<evidence type="ECO:0000313" key="1">
    <source>
        <dbReference type="EMBL" id="PTX55732.1"/>
    </source>
</evidence>
<name>A0A2T6BI49_9RHOB</name>
<dbReference type="OrthoDB" id="7862546at2"/>
<dbReference type="Gene3D" id="3.30.70.970">
    <property type="entry name" value="RraB-like"/>
    <property type="match status" value="1"/>
</dbReference>
<sequence>MITGVLRRITGLFRKPLLIGSPEANKLVLAQIAQQGDDGLSERHVRHLAYPMRDAGAKDRSHVVDLFSEIGLDPSEAAMRGGVMGEHHAAVATPEFDHLTGLLRETLEEMGWEYDGWECAIRREG</sequence>
<proteinExistence type="predicted"/>
<dbReference type="SUPFAM" id="SSF89946">
    <property type="entry name" value="Hypothetical protein VC0424"/>
    <property type="match status" value="1"/>
</dbReference>
<organism evidence="1 2">
    <name type="scientific">Litoreibacter ponti</name>
    <dbReference type="NCBI Taxonomy" id="1510457"/>
    <lineage>
        <taxon>Bacteria</taxon>
        <taxon>Pseudomonadati</taxon>
        <taxon>Pseudomonadota</taxon>
        <taxon>Alphaproteobacteria</taxon>
        <taxon>Rhodobacterales</taxon>
        <taxon>Roseobacteraceae</taxon>
        <taxon>Litoreibacter</taxon>
    </lineage>
</organism>
<evidence type="ECO:0000313" key="2">
    <source>
        <dbReference type="Proteomes" id="UP000243978"/>
    </source>
</evidence>
<dbReference type="EMBL" id="QBKS01000001">
    <property type="protein sequence ID" value="PTX55732.1"/>
    <property type="molecule type" value="Genomic_DNA"/>
</dbReference>
<dbReference type="RefSeq" id="WP_146174144.1">
    <property type="nucleotide sequence ID" value="NZ_QBKS01000001.1"/>
</dbReference>